<feature type="transmembrane region" description="Helical" evidence="6">
    <location>
        <begin position="117"/>
        <end position="139"/>
    </location>
</feature>
<dbReference type="Pfam" id="PF01943">
    <property type="entry name" value="Polysacc_synt"/>
    <property type="match status" value="1"/>
</dbReference>
<evidence type="ECO:0000256" key="1">
    <source>
        <dbReference type="ARBA" id="ARBA00004651"/>
    </source>
</evidence>
<dbReference type="GO" id="GO:0005886">
    <property type="term" value="C:plasma membrane"/>
    <property type="evidence" value="ECO:0007669"/>
    <property type="project" value="UniProtKB-SubCell"/>
</dbReference>
<feature type="transmembrane region" description="Helical" evidence="6">
    <location>
        <begin position="46"/>
        <end position="67"/>
    </location>
</feature>
<keyword evidence="4 6" id="KW-1133">Transmembrane helix</keyword>
<evidence type="ECO:0000256" key="5">
    <source>
        <dbReference type="ARBA" id="ARBA00023136"/>
    </source>
</evidence>
<dbReference type="AlphaFoldDB" id="A0A378NUN7"/>
<reference evidence="7 8" key="1">
    <citation type="submission" date="2018-06" db="EMBL/GenBank/DDBJ databases">
        <authorList>
            <consortium name="Pathogen Informatics"/>
            <person name="Doyle S."/>
        </authorList>
    </citation>
    <scope>NUCLEOTIDE SEQUENCE [LARGE SCALE GENOMIC DNA]</scope>
    <source>
        <strain evidence="7 8">NCTC10571</strain>
    </source>
</reference>
<evidence type="ECO:0000256" key="4">
    <source>
        <dbReference type="ARBA" id="ARBA00022989"/>
    </source>
</evidence>
<keyword evidence="2" id="KW-1003">Cell membrane</keyword>
<dbReference type="CDD" id="cd13128">
    <property type="entry name" value="MATE_Wzx_like"/>
    <property type="match status" value="1"/>
</dbReference>
<proteinExistence type="predicted"/>
<dbReference type="RefSeq" id="WP_115152170.1">
    <property type="nucleotide sequence ID" value="NZ_UGPP01000001.1"/>
</dbReference>
<feature type="transmembrane region" description="Helical" evidence="6">
    <location>
        <begin position="12"/>
        <end position="34"/>
    </location>
</feature>
<dbReference type="EMBL" id="UGPP01000001">
    <property type="protein sequence ID" value="STY72093.1"/>
    <property type="molecule type" value="Genomic_DNA"/>
</dbReference>
<dbReference type="InterPro" id="IPR002797">
    <property type="entry name" value="Polysacc_synth"/>
</dbReference>
<comment type="subcellular location">
    <subcellularLocation>
        <location evidence="1">Cell membrane</location>
        <topology evidence="1">Multi-pass membrane protein</topology>
    </subcellularLocation>
</comment>
<accession>A0A378NUN7</accession>
<dbReference type="PANTHER" id="PTHR30250">
    <property type="entry name" value="PST FAMILY PREDICTED COLANIC ACID TRANSPORTER"/>
    <property type="match status" value="1"/>
</dbReference>
<keyword evidence="3 6" id="KW-0812">Transmembrane</keyword>
<sequence>MLKKYKRLIENIMSLFMIKGLQYILAFITFPYLVRVLQVENFGSVVFVQGILQYFILFTDYGFNLLGPKEIAQNDNKKERGKIFASIFAAKLILLFISTILFVCILVIISYINNEDILLYIVTYLMVIGNVILPVWFFQGIQQMRYITIVNIIGRLFSVVCIFYYVRIPEDYVLAGFFQAIVPLIAGLCSWIILWKNYKEIFILPKYRDIKQVFIDAWEIFTSTVAINLYTASNLVFLGLLTNNIVVGYFSGAQKIIQNINSLISPITQAIYPYISKITNNSKSDALKFLKKMVWILGGGNFIVSILIFIFAEWIVDLLLGDGYEQSVLLLRILSFLPFIISLSNIFGIQTMLVFGMKKQFNKILLSAAVINTIIVLPMIYFYQAIGVSISMTITEMFVTLTMYIVLRKNNIHLISRKY</sequence>
<dbReference type="PANTHER" id="PTHR30250:SF11">
    <property type="entry name" value="O-ANTIGEN TRANSPORTER-RELATED"/>
    <property type="match status" value="1"/>
</dbReference>
<gene>
    <name evidence="7" type="primary">rfbX</name>
    <name evidence="7" type="ORF">NCTC10571_02283</name>
</gene>
<evidence type="ECO:0000256" key="3">
    <source>
        <dbReference type="ARBA" id="ARBA00022692"/>
    </source>
</evidence>
<feature type="transmembrane region" description="Helical" evidence="6">
    <location>
        <begin position="336"/>
        <end position="357"/>
    </location>
</feature>
<protein>
    <submittedName>
        <fullName evidence="7">O-antigen transporter</fullName>
    </submittedName>
</protein>
<dbReference type="InterPro" id="IPR050833">
    <property type="entry name" value="Poly_Biosynth_Transport"/>
</dbReference>
<evidence type="ECO:0000256" key="2">
    <source>
        <dbReference type="ARBA" id="ARBA00022475"/>
    </source>
</evidence>
<feature type="transmembrane region" description="Helical" evidence="6">
    <location>
        <begin position="293"/>
        <end position="316"/>
    </location>
</feature>
<organism evidence="7 8">
    <name type="scientific">Megamonas hypermegale</name>
    <dbReference type="NCBI Taxonomy" id="158847"/>
    <lineage>
        <taxon>Bacteria</taxon>
        <taxon>Bacillati</taxon>
        <taxon>Bacillota</taxon>
        <taxon>Negativicutes</taxon>
        <taxon>Selenomonadales</taxon>
        <taxon>Selenomonadaceae</taxon>
        <taxon>Megamonas</taxon>
    </lineage>
</organism>
<feature type="transmembrane region" description="Helical" evidence="6">
    <location>
        <begin position="364"/>
        <end position="383"/>
    </location>
</feature>
<evidence type="ECO:0000256" key="6">
    <source>
        <dbReference type="SAM" id="Phobius"/>
    </source>
</evidence>
<feature type="transmembrane region" description="Helical" evidence="6">
    <location>
        <begin position="146"/>
        <end position="166"/>
    </location>
</feature>
<dbReference type="Proteomes" id="UP000255234">
    <property type="component" value="Unassembled WGS sequence"/>
</dbReference>
<feature type="transmembrane region" description="Helical" evidence="6">
    <location>
        <begin position="389"/>
        <end position="407"/>
    </location>
</feature>
<feature type="transmembrane region" description="Helical" evidence="6">
    <location>
        <begin position="88"/>
        <end position="111"/>
    </location>
</feature>
<evidence type="ECO:0000313" key="8">
    <source>
        <dbReference type="Proteomes" id="UP000255234"/>
    </source>
</evidence>
<evidence type="ECO:0000313" key="7">
    <source>
        <dbReference type="EMBL" id="STY72093.1"/>
    </source>
</evidence>
<keyword evidence="5 6" id="KW-0472">Membrane</keyword>
<name>A0A378NUN7_9FIRM</name>
<feature type="transmembrane region" description="Helical" evidence="6">
    <location>
        <begin position="172"/>
        <end position="194"/>
    </location>
</feature>